<organism evidence="1 2">
    <name type="scientific">Zizania palustris</name>
    <name type="common">Northern wild rice</name>
    <dbReference type="NCBI Taxonomy" id="103762"/>
    <lineage>
        <taxon>Eukaryota</taxon>
        <taxon>Viridiplantae</taxon>
        <taxon>Streptophyta</taxon>
        <taxon>Embryophyta</taxon>
        <taxon>Tracheophyta</taxon>
        <taxon>Spermatophyta</taxon>
        <taxon>Magnoliopsida</taxon>
        <taxon>Liliopsida</taxon>
        <taxon>Poales</taxon>
        <taxon>Poaceae</taxon>
        <taxon>BOP clade</taxon>
        <taxon>Oryzoideae</taxon>
        <taxon>Oryzeae</taxon>
        <taxon>Zizaniinae</taxon>
        <taxon>Zizania</taxon>
    </lineage>
</organism>
<keyword evidence="2" id="KW-1185">Reference proteome</keyword>
<evidence type="ECO:0000313" key="2">
    <source>
        <dbReference type="Proteomes" id="UP000729402"/>
    </source>
</evidence>
<protein>
    <submittedName>
        <fullName evidence="1">Uncharacterized protein</fullName>
    </submittedName>
</protein>
<comment type="caution">
    <text evidence="1">The sequence shown here is derived from an EMBL/GenBank/DDBJ whole genome shotgun (WGS) entry which is preliminary data.</text>
</comment>
<proteinExistence type="predicted"/>
<dbReference type="Proteomes" id="UP000729402">
    <property type="component" value="Unassembled WGS sequence"/>
</dbReference>
<dbReference type="AlphaFoldDB" id="A0A8J6BPI6"/>
<accession>A0A8J6BPI6</accession>
<dbReference type="EMBL" id="JAAALK010000080">
    <property type="protein sequence ID" value="KAG8092292.1"/>
    <property type="molecule type" value="Genomic_DNA"/>
</dbReference>
<reference evidence="1" key="2">
    <citation type="submission" date="2021-02" db="EMBL/GenBank/DDBJ databases">
        <authorList>
            <person name="Kimball J.A."/>
            <person name="Haas M.W."/>
            <person name="Macchietto M."/>
            <person name="Kono T."/>
            <person name="Duquette J."/>
            <person name="Shao M."/>
        </authorList>
    </citation>
    <scope>NUCLEOTIDE SEQUENCE</scope>
    <source>
        <tissue evidence="1">Fresh leaf tissue</tissue>
    </source>
</reference>
<evidence type="ECO:0000313" key="1">
    <source>
        <dbReference type="EMBL" id="KAG8092292.1"/>
    </source>
</evidence>
<reference evidence="1" key="1">
    <citation type="journal article" date="2021" name="bioRxiv">
        <title>Whole Genome Assembly and Annotation of Northern Wild Rice, Zizania palustris L., Supports a Whole Genome Duplication in the Zizania Genus.</title>
        <authorList>
            <person name="Haas M."/>
            <person name="Kono T."/>
            <person name="Macchietto M."/>
            <person name="Millas R."/>
            <person name="McGilp L."/>
            <person name="Shao M."/>
            <person name="Duquette J."/>
            <person name="Hirsch C.N."/>
            <person name="Kimball J."/>
        </authorList>
    </citation>
    <scope>NUCLEOTIDE SEQUENCE</scope>
    <source>
        <tissue evidence="1">Fresh leaf tissue</tissue>
    </source>
</reference>
<sequence length="92" mass="9845">MKAARVPGRLVRAYSHVLGRGTGPFAGRRAPGAGSRDCCEDSPWHGQRAPFLFLGLSASAPHASPHVDLPVQVQERLPMLGFSVFVVQPSRA</sequence>
<gene>
    <name evidence="1" type="ORF">GUJ93_ZPchr0012g22075</name>
</gene>
<name>A0A8J6BPI6_ZIZPA</name>